<dbReference type="InterPro" id="IPR027383">
    <property type="entry name" value="Znf_put"/>
</dbReference>
<feature type="domain" description="Putative zinc-finger" evidence="9">
    <location>
        <begin position="4"/>
        <end position="38"/>
    </location>
</feature>
<sequence>MNDCAEARISLGAYVLGALEPAERARLEAHLEACPACRDELAGLAGLPAMLGRVDEAQLAQVAGPEPELLEGLLARAARERRAPWRRRPPWGPLAVAAAVLLVAGGLFGGLLAGIGDDGGRTTARPTPAAPAPAPSGVVSPSPPAERLAARDPKTGVKGFALLREKKWGTSVEMYLSGVKKGASCRLLVIARDGRRDMLGSWYVPYSKGYGEYHGSTMFPRDQLFSIEIVSLEGQPLLTLPA</sequence>
<keyword evidence="3 8" id="KW-1133">Transmembrane helix</keyword>
<name>A0ABW2CEA5_9ACTN</name>
<evidence type="ECO:0000313" key="11">
    <source>
        <dbReference type="Proteomes" id="UP001596380"/>
    </source>
</evidence>
<dbReference type="Pfam" id="PF13490">
    <property type="entry name" value="zf-HC2"/>
    <property type="match status" value="1"/>
</dbReference>
<keyword evidence="5 8" id="KW-0472">Membrane</keyword>
<dbReference type="Gene3D" id="1.10.10.1320">
    <property type="entry name" value="Anti-sigma factor, zinc-finger domain"/>
    <property type="match status" value="1"/>
</dbReference>
<evidence type="ECO:0000256" key="7">
    <source>
        <dbReference type="SAM" id="MobiDB-lite"/>
    </source>
</evidence>
<organism evidence="10 11">
    <name type="scientific">Actinomadura yumaensis</name>
    <dbReference type="NCBI Taxonomy" id="111807"/>
    <lineage>
        <taxon>Bacteria</taxon>
        <taxon>Bacillati</taxon>
        <taxon>Actinomycetota</taxon>
        <taxon>Actinomycetes</taxon>
        <taxon>Streptosporangiales</taxon>
        <taxon>Thermomonosporaceae</taxon>
        <taxon>Actinomadura</taxon>
    </lineage>
</organism>
<evidence type="ECO:0000256" key="1">
    <source>
        <dbReference type="ARBA" id="ARBA00004167"/>
    </source>
</evidence>
<evidence type="ECO:0000256" key="3">
    <source>
        <dbReference type="ARBA" id="ARBA00022989"/>
    </source>
</evidence>
<keyword evidence="11" id="KW-1185">Reference proteome</keyword>
<comment type="caution">
    <text evidence="10">The sequence shown here is derived from an EMBL/GenBank/DDBJ whole genome shotgun (WGS) entry which is preliminary data.</text>
</comment>
<dbReference type="EMBL" id="JBHSXS010000004">
    <property type="protein sequence ID" value="MFC6880113.1"/>
    <property type="molecule type" value="Genomic_DNA"/>
</dbReference>
<dbReference type="InterPro" id="IPR051474">
    <property type="entry name" value="Anti-sigma-K/W_factor"/>
</dbReference>
<evidence type="ECO:0000256" key="8">
    <source>
        <dbReference type="SAM" id="Phobius"/>
    </source>
</evidence>
<evidence type="ECO:0000256" key="6">
    <source>
        <dbReference type="ARBA" id="ARBA00023163"/>
    </source>
</evidence>
<dbReference type="RefSeq" id="WP_160820615.1">
    <property type="nucleotide sequence ID" value="NZ_JBHSXE010000001.1"/>
</dbReference>
<keyword evidence="4" id="KW-0805">Transcription regulation</keyword>
<gene>
    <name evidence="10" type="ORF">ACFQKB_10085</name>
</gene>
<dbReference type="PANTHER" id="PTHR37461">
    <property type="entry name" value="ANTI-SIGMA-K FACTOR RSKA"/>
    <property type="match status" value="1"/>
</dbReference>
<evidence type="ECO:0000313" key="10">
    <source>
        <dbReference type="EMBL" id="MFC6880113.1"/>
    </source>
</evidence>
<dbReference type="InterPro" id="IPR041916">
    <property type="entry name" value="Anti_sigma_zinc_sf"/>
</dbReference>
<feature type="region of interest" description="Disordered" evidence="7">
    <location>
        <begin position="119"/>
        <end position="149"/>
    </location>
</feature>
<dbReference type="Proteomes" id="UP001596380">
    <property type="component" value="Unassembled WGS sequence"/>
</dbReference>
<keyword evidence="2 8" id="KW-0812">Transmembrane</keyword>
<evidence type="ECO:0000256" key="4">
    <source>
        <dbReference type="ARBA" id="ARBA00023015"/>
    </source>
</evidence>
<reference evidence="11" key="1">
    <citation type="journal article" date="2019" name="Int. J. Syst. Evol. Microbiol.">
        <title>The Global Catalogue of Microorganisms (GCM) 10K type strain sequencing project: providing services to taxonomists for standard genome sequencing and annotation.</title>
        <authorList>
            <consortium name="The Broad Institute Genomics Platform"/>
            <consortium name="The Broad Institute Genome Sequencing Center for Infectious Disease"/>
            <person name="Wu L."/>
            <person name="Ma J."/>
        </authorList>
    </citation>
    <scope>NUCLEOTIDE SEQUENCE [LARGE SCALE GENOMIC DNA]</scope>
    <source>
        <strain evidence="11">JCM 3369</strain>
    </source>
</reference>
<feature type="transmembrane region" description="Helical" evidence="8">
    <location>
        <begin position="91"/>
        <end position="115"/>
    </location>
</feature>
<proteinExistence type="predicted"/>
<dbReference type="PANTHER" id="PTHR37461:SF1">
    <property type="entry name" value="ANTI-SIGMA-K FACTOR RSKA"/>
    <property type="match status" value="1"/>
</dbReference>
<comment type="subcellular location">
    <subcellularLocation>
        <location evidence="1">Membrane</location>
        <topology evidence="1">Single-pass membrane protein</topology>
    </subcellularLocation>
</comment>
<evidence type="ECO:0000256" key="2">
    <source>
        <dbReference type="ARBA" id="ARBA00022692"/>
    </source>
</evidence>
<keyword evidence="6" id="KW-0804">Transcription</keyword>
<accession>A0ABW2CEA5</accession>
<evidence type="ECO:0000259" key="9">
    <source>
        <dbReference type="Pfam" id="PF13490"/>
    </source>
</evidence>
<evidence type="ECO:0000256" key="5">
    <source>
        <dbReference type="ARBA" id="ARBA00023136"/>
    </source>
</evidence>
<protein>
    <submittedName>
        <fullName evidence="10">Anti-sigma factor family protein</fullName>
    </submittedName>
</protein>